<gene>
    <name evidence="2" type="ORF">CONLIGDRAFT_226268</name>
</gene>
<sequence length="214" mass="23499">MAASLESFASVPQRQQPLPSRSSGPSASITTVPRVTPADDDASLVQRRRVLLLVFVSDSGWYICFAQRFNGQTVRPCLSELSCRFVLVYSGSASHRLWSRVRISSLITSLAKGTSQRHQHVTEFVHALPPKTYDIGSVGYPVVVGRRFVCRAGEIAMYGRRGTSSPGLVSICFERSAVAPVSFLLYSCSGTRDMEGDSPWTGCRGKYSRCRHST</sequence>
<evidence type="ECO:0000256" key="1">
    <source>
        <dbReference type="SAM" id="MobiDB-lite"/>
    </source>
</evidence>
<feature type="region of interest" description="Disordered" evidence="1">
    <location>
        <begin position="1"/>
        <end position="34"/>
    </location>
</feature>
<accession>A0A1J7I482</accession>
<dbReference type="InParanoid" id="A0A1J7I482"/>
<evidence type="ECO:0000313" key="3">
    <source>
        <dbReference type="Proteomes" id="UP000182658"/>
    </source>
</evidence>
<evidence type="ECO:0000313" key="2">
    <source>
        <dbReference type="EMBL" id="OIW22334.1"/>
    </source>
</evidence>
<reference evidence="2 3" key="1">
    <citation type="submission" date="2016-10" db="EMBL/GenBank/DDBJ databases">
        <title>Draft genome sequence of Coniochaeta ligniaria NRRL30616, a lignocellulolytic fungus for bioabatement of inhibitors in plant biomass hydrolysates.</title>
        <authorList>
            <consortium name="DOE Joint Genome Institute"/>
            <person name="Jimenez D.J."/>
            <person name="Hector R.E."/>
            <person name="Riley R."/>
            <person name="Sun H."/>
            <person name="Grigoriev I.V."/>
            <person name="Van Elsas J.D."/>
            <person name="Nichols N.N."/>
        </authorList>
    </citation>
    <scope>NUCLEOTIDE SEQUENCE [LARGE SCALE GENOMIC DNA]</scope>
    <source>
        <strain evidence="2 3">NRRL 30616</strain>
    </source>
</reference>
<name>A0A1J7I482_9PEZI</name>
<keyword evidence="3" id="KW-1185">Reference proteome</keyword>
<organism evidence="2 3">
    <name type="scientific">Coniochaeta ligniaria NRRL 30616</name>
    <dbReference type="NCBI Taxonomy" id="1408157"/>
    <lineage>
        <taxon>Eukaryota</taxon>
        <taxon>Fungi</taxon>
        <taxon>Dikarya</taxon>
        <taxon>Ascomycota</taxon>
        <taxon>Pezizomycotina</taxon>
        <taxon>Sordariomycetes</taxon>
        <taxon>Sordariomycetidae</taxon>
        <taxon>Coniochaetales</taxon>
        <taxon>Coniochaetaceae</taxon>
        <taxon>Coniochaeta</taxon>
    </lineage>
</organism>
<dbReference type="AlphaFoldDB" id="A0A1J7I482"/>
<feature type="compositionally biased region" description="Polar residues" evidence="1">
    <location>
        <begin position="10"/>
        <end position="33"/>
    </location>
</feature>
<protein>
    <submittedName>
        <fullName evidence="2">Uncharacterized protein</fullName>
    </submittedName>
</protein>
<dbReference type="Proteomes" id="UP000182658">
    <property type="component" value="Unassembled WGS sequence"/>
</dbReference>
<proteinExistence type="predicted"/>
<dbReference type="EMBL" id="KV875121">
    <property type="protein sequence ID" value="OIW22334.1"/>
    <property type="molecule type" value="Genomic_DNA"/>
</dbReference>